<dbReference type="VEuPathDB" id="FungiDB:T551_02038"/>
<gene>
    <name evidence="2" type="ORF">T551_02038</name>
</gene>
<dbReference type="RefSeq" id="XP_018229655.1">
    <property type="nucleotide sequence ID" value="XM_018374301.1"/>
</dbReference>
<comment type="caution">
    <text evidence="2">The sequence shown here is derived from an EMBL/GenBank/DDBJ whole genome shotgun (WGS) entry which is preliminary data.</text>
</comment>
<dbReference type="AlphaFoldDB" id="A0A0W4ZNZ8"/>
<proteinExistence type="predicted"/>
<evidence type="ECO:0000256" key="1">
    <source>
        <dbReference type="SAM" id="MobiDB-lite"/>
    </source>
</evidence>
<feature type="region of interest" description="Disordered" evidence="1">
    <location>
        <begin position="225"/>
        <end position="272"/>
    </location>
</feature>
<name>A0A0W4ZNZ8_PNEJ7</name>
<protein>
    <submittedName>
        <fullName evidence="2">Uncharacterized protein</fullName>
    </submittedName>
</protein>
<feature type="compositionally biased region" description="Basic and acidic residues" evidence="1">
    <location>
        <begin position="234"/>
        <end position="243"/>
    </location>
</feature>
<keyword evidence="3" id="KW-1185">Reference proteome</keyword>
<accession>A0A0W4ZNZ8</accession>
<feature type="compositionally biased region" description="Gly residues" evidence="1">
    <location>
        <begin position="263"/>
        <end position="272"/>
    </location>
</feature>
<dbReference type="EMBL" id="LFWA01000008">
    <property type="protein sequence ID" value="KTW30094.1"/>
    <property type="molecule type" value="Genomic_DNA"/>
</dbReference>
<evidence type="ECO:0000313" key="2">
    <source>
        <dbReference type="EMBL" id="KTW30094.1"/>
    </source>
</evidence>
<reference evidence="3" key="1">
    <citation type="journal article" date="2016" name="Nat. Commun.">
        <title>Genome analysis of three Pneumocystis species reveals adaptation mechanisms to life exclusively in mammalian hosts.</title>
        <authorList>
            <person name="Ma L."/>
            <person name="Chen Z."/>
            <person name="Huang D.W."/>
            <person name="Kutty G."/>
            <person name="Ishihara M."/>
            <person name="Wang H."/>
            <person name="Abouelleil A."/>
            <person name="Bishop L."/>
            <person name="Davey E."/>
            <person name="Deng R."/>
            <person name="Deng X."/>
            <person name="Fan L."/>
            <person name="Fantoni G."/>
            <person name="Fitzgerald M."/>
            <person name="Gogineni E."/>
            <person name="Goldberg J.M."/>
            <person name="Handley G."/>
            <person name="Hu X."/>
            <person name="Huber C."/>
            <person name="Jiao X."/>
            <person name="Jones K."/>
            <person name="Levin J.Z."/>
            <person name="Liu Y."/>
            <person name="Macdonald P."/>
            <person name="Melnikov A."/>
            <person name="Raley C."/>
            <person name="Sassi M."/>
            <person name="Sherman B.T."/>
            <person name="Song X."/>
            <person name="Sykes S."/>
            <person name="Tran B."/>
            <person name="Walsh L."/>
            <person name="Xia Y."/>
            <person name="Yang J."/>
            <person name="Young S."/>
            <person name="Zeng Q."/>
            <person name="Zheng X."/>
            <person name="Stephens R."/>
            <person name="Nusbaum C."/>
            <person name="Birren B.W."/>
            <person name="Azadi P."/>
            <person name="Lempicki R.A."/>
            <person name="Cuomo C.A."/>
            <person name="Kovacs J.A."/>
        </authorList>
    </citation>
    <scope>NUCLEOTIDE SEQUENCE [LARGE SCALE GENOMIC DNA]</scope>
    <source>
        <strain evidence="3">RU7</strain>
    </source>
</reference>
<evidence type="ECO:0000313" key="3">
    <source>
        <dbReference type="Proteomes" id="UP000053447"/>
    </source>
</evidence>
<sequence length="272" mass="28984">MRVGAVVLLSAQQDAGLFEALEAHMGAVAAAARAALSARRGALDASVVDACVFLGQRMVGEVADARAVKKEQFLTYIEAFSEIAVWGERPVREASFRVLCGALRLHKEDTLTEYIERAIDARNAGGTSEAGELECSAYGRAGRRVVALRVLKGEIERRGEDEEFMRWAQAFVAEKVFRAGAAEALVEIEAFMEETEFAMQALNLYIFLQRGNKVGIGRVVIGEEGNGADGDAAEGEKGEHREGEEEVDCPTEGRSAAMDGAAGAVGGRGIGG</sequence>
<feature type="compositionally biased region" description="Low complexity" evidence="1">
    <location>
        <begin position="253"/>
        <end position="262"/>
    </location>
</feature>
<dbReference type="Proteomes" id="UP000053447">
    <property type="component" value="Unassembled WGS sequence"/>
</dbReference>
<organism evidence="2 3">
    <name type="scientific">Pneumocystis jirovecii (strain RU7)</name>
    <name type="common">Human pneumocystis pneumonia agent</name>
    <dbReference type="NCBI Taxonomy" id="1408657"/>
    <lineage>
        <taxon>Eukaryota</taxon>
        <taxon>Fungi</taxon>
        <taxon>Dikarya</taxon>
        <taxon>Ascomycota</taxon>
        <taxon>Taphrinomycotina</taxon>
        <taxon>Pneumocystomycetes</taxon>
        <taxon>Pneumocystaceae</taxon>
        <taxon>Pneumocystis</taxon>
    </lineage>
</organism>
<dbReference type="OrthoDB" id="5396786at2759"/>
<dbReference type="GeneID" id="28940556"/>